<name>A0A6A5BJ29_NAEFO</name>
<evidence type="ECO:0000259" key="2">
    <source>
        <dbReference type="Pfam" id="PF14687"/>
    </source>
</evidence>
<dbReference type="AlphaFoldDB" id="A0A6A5BJ29"/>
<dbReference type="Pfam" id="PF14688">
    <property type="entry name" value="DUF4461"/>
    <property type="match status" value="1"/>
</dbReference>
<comment type="caution">
    <text evidence="4">The sequence shown here is derived from an EMBL/GenBank/DDBJ whole genome shotgun (WGS) entry which is preliminary data.</text>
</comment>
<dbReference type="InterPro" id="IPR027986">
    <property type="entry name" value="TCAIM"/>
</dbReference>
<dbReference type="PANTHER" id="PTHR31596">
    <property type="entry name" value="T-CELL ACTIVATION INHIBITOR, MITOCHONDRIAL"/>
    <property type="match status" value="1"/>
</dbReference>
<evidence type="ECO:0000313" key="4">
    <source>
        <dbReference type="EMBL" id="KAF0974058.1"/>
    </source>
</evidence>
<feature type="region of interest" description="Disordered" evidence="1">
    <location>
        <begin position="131"/>
        <end position="150"/>
    </location>
</feature>
<dbReference type="GeneID" id="68113886"/>
<dbReference type="VEuPathDB" id="AmoebaDB:NF0106770"/>
<accession>A0A6A5BJ29</accession>
<dbReference type="PANTHER" id="PTHR31596:SF1">
    <property type="entry name" value="T-CELL ACTIVATION INHIBITOR, MITOCHONDRIAL"/>
    <property type="match status" value="1"/>
</dbReference>
<protein>
    <recommendedName>
        <fullName evidence="6">DUF4460 domain-containing protein</fullName>
    </recommendedName>
</protein>
<dbReference type="OrthoDB" id="10256110at2759"/>
<evidence type="ECO:0000313" key="5">
    <source>
        <dbReference type="Proteomes" id="UP000444721"/>
    </source>
</evidence>
<dbReference type="EMBL" id="VFQX01000053">
    <property type="protein sequence ID" value="KAF0974058.1"/>
    <property type="molecule type" value="Genomic_DNA"/>
</dbReference>
<dbReference type="InterPro" id="IPR027989">
    <property type="entry name" value="DUF4461"/>
</dbReference>
<keyword evidence="5" id="KW-1185">Reference proteome</keyword>
<dbReference type="VEuPathDB" id="AmoebaDB:NfTy_074430"/>
<dbReference type="RefSeq" id="XP_044558771.1">
    <property type="nucleotide sequence ID" value="XM_044710327.1"/>
</dbReference>
<dbReference type="Pfam" id="PF14687">
    <property type="entry name" value="DUF4460"/>
    <property type="match status" value="1"/>
</dbReference>
<sequence length="822" mass="95497">MSSKYLMSCSSNGLMRTKTSSSTCSMLSGAHHHQWYSKTLGGKNISFVQSPLTFSSFRGGSSCFKSLHLSTSESYHLIRCYHTSSSIHPMMMMAKRTSSGGSSAATGGKRGAKNPFQEQAEQGEEAFFNSTFNTTPEKDQPQQPSVDSSLAENTEAYAKILRKFFLKVHPDFFHQDAVKQQQNKESFSKLNELLSWTNEYMKLRLDDKNVSEEERAEMEQRLHRLGNIPSVGDSFVFYVREQSRNVEPYRIEVVFKLPSKLQFNGKLKSRLMLTQRLEELVTSLLEKSKIITESEARHRRETAVEQFKQMEEESSQTGKRIFRSLKEELRMALQNNLQGSINLEKIRRGEEDETEQWWWDKDVPTIEHLITHGMIFFSKHLSPEQTIKAMTTLKDGLAEMRYFEWSDIPLMITEKTDKYAVNDPVDGFICVPYNFNTYDFTKQILENQKNMKLLIEKREITRKKAEAIQNIREKLIEEVGLSDLSISPNLTSDQLYTFIENFEKRYLSNEKLKLVLKDLCLVIDNKYTASPDGFVSIHWNFIEHGRDNFIEFLRDLGAQKLKSIKDMGKTLVAIRKSIAVLGEEIIGKLKCKEFNLNKYSDFEEATLKKHQLLPLTNEFLKKLRECCLFLERFDWSTYSFFMVNTLTAPKDLKLPFKHIPNVRTQADIDNLMRRLTLYGDTVIDMGDRVVYIPINFDENQLFKCVQAHWKEVNKTDPSSKEHSAAESELDFSDVVDPQGFQNYRNLSSMLVEKAELVLSKKRAERYKMLAEFLNHLEDAQLYGKSKQVLEAALYDPEDKRFVELYQTWFRIKDLPLDDFETS</sequence>
<evidence type="ECO:0000259" key="3">
    <source>
        <dbReference type="Pfam" id="PF14688"/>
    </source>
</evidence>
<gene>
    <name evidence="4" type="ORF">FDP41_006668</name>
</gene>
<feature type="domain" description="DUF4460" evidence="2">
    <location>
        <begin position="152"/>
        <end position="195"/>
    </location>
</feature>
<feature type="domain" description="DUF4461" evidence="3">
    <location>
        <begin position="405"/>
        <end position="541"/>
    </location>
</feature>
<dbReference type="VEuPathDB" id="AmoebaDB:FDP41_006668"/>
<reference evidence="4 5" key="1">
    <citation type="journal article" date="2019" name="Sci. Rep.">
        <title>Nanopore sequencing improves the draft genome of the human pathogenic amoeba Naegleria fowleri.</title>
        <authorList>
            <person name="Liechti N."/>
            <person name="Schurch N."/>
            <person name="Bruggmann R."/>
            <person name="Wittwer M."/>
        </authorList>
    </citation>
    <scope>NUCLEOTIDE SEQUENCE [LARGE SCALE GENOMIC DNA]</scope>
    <source>
        <strain evidence="4 5">ATCC 30894</strain>
    </source>
</reference>
<proteinExistence type="predicted"/>
<dbReference type="InterPro" id="IPR028031">
    <property type="entry name" value="DUF4460"/>
</dbReference>
<evidence type="ECO:0000256" key="1">
    <source>
        <dbReference type="SAM" id="MobiDB-lite"/>
    </source>
</evidence>
<evidence type="ECO:0008006" key="6">
    <source>
        <dbReference type="Google" id="ProtNLM"/>
    </source>
</evidence>
<dbReference type="Proteomes" id="UP000444721">
    <property type="component" value="Unassembled WGS sequence"/>
</dbReference>
<organism evidence="4 5">
    <name type="scientific">Naegleria fowleri</name>
    <name type="common">Brain eating amoeba</name>
    <dbReference type="NCBI Taxonomy" id="5763"/>
    <lineage>
        <taxon>Eukaryota</taxon>
        <taxon>Discoba</taxon>
        <taxon>Heterolobosea</taxon>
        <taxon>Tetramitia</taxon>
        <taxon>Eutetramitia</taxon>
        <taxon>Vahlkampfiidae</taxon>
        <taxon>Naegleria</taxon>
    </lineage>
</organism>
<dbReference type="GO" id="GO:0005739">
    <property type="term" value="C:mitochondrion"/>
    <property type="evidence" value="ECO:0007669"/>
    <property type="project" value="TreeGrafter"/>
</dbReference>